<dbReference type="AlphaFoldDB" id="A0A6F9XK70"/>
<evidence type="ECO:0000256" key="6">
    <source>
        <dbReference type="ARBA" id="ARBA00023136"/>
    </source>
</evidence>
<organism evidence="9">
    <name type="scientific">Ligilactobacillus agilis</name>
    <dbReference type="NCBI Taxonomy" id="1601"/>
    <lineage>
        <taxon>Bacteria</taxon>
        <taxon>Bacillati</taxon>
        <taxon>Bacillota</taxon>
        <taxon>Bacilli</taxon>
        <taxon>Lactobacillales</taxon>
        <taxon>Lactobacillaceae</taxon>
        <taxon>Ligilactobacillus</taxon>
    </lineage>
</organism>
<feature type="transmembrane region" description="Helical" evidence="7">
    <location>
        <begin position="126"/>
        <end position="148"/>
    </location>
</feature>
<accession>A0A6F9XK70</accession>
<evidence type="ECO:0000256" key="7">
    <source>
        <dbReference type="SAM" id="Phobius"/>
    </source>
</evidence>
<reference evidence="9" key="1">
    <citation type="submission" date="2019-10" db="EMBL/GenBank/DDBJ databases">
        <title>Lactobacillus agilis SY212 Whole Genome Sequencing Project.</title>
        <authorList>
            <person name="Suzuki S."/>
            <person name="Endo A."/>
            <person name="Maeno S."/>
            <person name="Shiwa Y."/>
            <person name="Matsutani M."/>
            <person name="Kajikawa A."/>
        </authorList>
    </citation>
    <scope>NUCLEOTIDE SEQUENCE</scope>
    <source>
        <strain evidence="9">SY212</strain>
    </source>
</reference>
<proteinExistence type="inferred from homology"/>
<dbReference type="RefSeq" id="WP_225440938.1">
    <property type="nucleotide sequence ID" value="NZ_BLAM01000060.1"/>
</dbReference>
<dbReference type="NCBIfam" id="NF041012">
    <property type="entry name" value="T4P_ComGB"/>
    <property type="match status" value="1"/>
</dbReference>
<dbReference type="PRINTS" id="PR00812">
    <property type="entry name" value="BCTERIALGSPF"/>
</dbReference>
<evidence type="ECO:0000256" key="1">
    <source>
        <dbReference type="ARBA" id="ARBA00004651"/>
    </source>
</evidence>
<comment type="caution">
    <text evidence="9">The sequence shown here is derived from an EMBL/GenBank/DDBJ whole genome shotgun (WGS) entry which is preliminary data.</text>
</comment>
<evidence type="ECO:0000256" key="5">
    <source>
        <dbReference type="ARBA" id="ARBA00022989"/>
    </source>
</evidence>
<evidence type="ECO:0000256" key="4">
    <source>
        <dbReference type="ARBA" id="ARBA00022692"/>
    </source>
</evidence>
<dbReference type="InterPro" id="IPR042094">
    <property type="entry name" value="T2SS_GspF_sf"/>
</dbReference>
<protein>
    <submittedName>
        <fullName evidence="9">Competence protein ComGB</fullName>
    </submittedName>
</protein>
<evidence type="ECO:0000259" key="8">
    <source>
        <dbReference type="Pfam" id="PF00482"/>
    </source>
</evidence>
<dbReference type="EMBL" id="BLAM01000060">
    <property type="protein sequence ID" value="GET05607.1"/>
    <property type="molecule type" value="Genomic_DNA"/>
</dbReference>
<dbReference type="Proteomes" id="UP000494265">
    <property type="component" value="Unassembled WGS sequence"/>
</dbReference>
<sequence>MKSVTKTNGLAWKPKRSTKQVKSWTLKKQADFFSLLADLLAAGFSLKQAMSNLVILNNKQGSALTEILAKLEEGQLLSLALKDYVSQATYYQLLIAERHGQLDESIAQLGKLLKRRIAQRAKLQSLLIYPLLLLGLLVLIIVAVHVWLRPALAQFGMIPNPAGQINWVKISGYCLAVILVIVGVYLGKLFWWWKKQPTLTKHHWYSQLPLIGKFYRQYSYYYLSFNLGLLLQSGMDFQQICYFLGDFDKQSLLYQLGLQLRLWLEKGDELREFIALYPFIPPELVFFFSKGQTQAELSKEILLYSQLAYQKLLRQLDNLINLVQPLLFLVIAAIIIGTYLAILLPLYRNMGGLYR</sequence>
<dbReference type="PANTHER" id="PTHR30012:SF0">
    <property type="entry name" value="TYPE II SECRETION SYSTEM PROTEIN F-RELATED"/>
    <property type="match status" value="1"/>
</dbReference>
<keyword evidence="4 7" id="KW-0812">Transmembrane</keyword>
<gene>
    <name evidence="9" type="primary">comGB</name>
    <name evidence="9" type="ORF">SY212_06370</name>
</gene>
<dbReference type="Gene3D" id="1.20.81.30">
    <property type="entry name" value="Type II secretion system (T2SS), domain F"/>
    <property type="match status" value="1"/>
</dbReference>
<dbReference type="InterPro" id="IPR003004">
    <property type="entry name" value="GspF/PilC"/>
</dbReference>
<keyword evidence="6 7" id="KW-0472">Membrane</keyword>
<feature type="domain" description="Type II secretion system protein GspF" evidence="8">
    <location>
        <begin position="226"/>
        <end position="345"/>
    </location>
</feature>
<feature type="transmembrane region" description="Helical" evidence="7">
    <location>
        <begin position="168"/>
        <end position="191"/>
    </location>
</feature>
<dbReference type="InterPro" id="IPR018076">
    <property type="entry name" value="T2SS_GspF_dom"/>
</dbReference>
<dbReference type="InterPro" id="IPR047692">
    <property type="entry name" value="T4P_ComGB"/>
</dbReference>
<keyword evidence="5 7" id="KW-1133">Transmembrane helix</keyword>
<keyword evidence="3" id="KW-1003">Cell membrane</keyword>
<evidence type="ECO:0000313" key="9">
    <source>
        <dbReference type="EMBL" id="GET05607.1"/>
    </source>
</evidence>
<evidence type="ECO:0000256" key="2">
    <source>
        <dbReference type="ARBA" id="ARBA00005745"/>
    </source>
</evidence>
<dbReference type="GO" id="GO:0005886">
    <property type="term" value="C:plasma membrane"/>
    <property type="evidence" value="ECO:0007669"/>
    <property type="project" value="UniProtKB-SubCell"/>
</dbReference>
<dbReference type="Pfam" id="PF00482">
    <property type="entry name" value="T2SSF"/>
    <property type="match status" value="2"/>
</dbReference>
<evidence type="ECO:0000256" key="3">
    <source>
        <dbReference type="ARBA" id="ARBA00022475"/>
    </source>
</evidence>
<comment type="subcellular location">
    <subcellularLocation>
        <location evidence="1">Cell membrane</location>
        <topology evidence="1">Multi-pass membrane protein</topology>
    </subcellularLocation>
</comment>
<feature type="transmembrane region" description="Helical" evidence="7">
    <location>
        <begin position="326"/>
        <end position="347"/>
    </location>
</feature>
<name>A0A6F9XK70_9LACO</name>
<feature type="domain" description="Type II secretion system protein GspF" evidence="8">
    <location>
        <begin position="32"/>
        <end position="145"/>
    </location>
</feature>
<comment type="similarity">
    <text evidence="2">Belongs to the GSP F family.</text>
</comment>
<dbReference type="PANTHER" id="PTHR30012">
    <property type="entry name" value="GENERAL SECRETION PATHWAY PROTEIN"/>
    <property type="match status" value="1"/>
</dbReference>